<reference evidence="2" key="1">
    <citation type="submission" date="2023-02" db="EMBL/GenBank/DDBJ databases">
        <title>Identification and recombinant expression of a fungal hydrolase from Papiliotrema laurentii that hydrolyzes apple cutin and clears colloidal polyester polyurethane.</title>
        <authorList>
            <consortium name="DOE Joint Genome Institute"/>
            <person name="Roman V.A."/>
            <person name="Bojanowski C."/>
            <person name="Crable B.R."/>
            <person name="Wagner D.N."/>
            <person name="Hung C.S."/>
            <person name="Nadeau L.J."/>
            <person name="Schratz L."/>
            <person name="Haridas S."/>
            <person name="Pangilinan J."/>
            <person name="Lipzen A."/>
            <person name="Na H."/>
            <person name="Yan M."/>
            <person name="Ng V."/>
            <person name="Grigoriev I.V."/>
            <person name="Spatafora J.W."/>
            <person name="Barlow D."/>
            <person name="Biffinger J."/>
            <person name="Kelley-Loughnane N."/>
            <person name="Varaljay V.A."/>
            <person name="Crookes-Goodson W.J."/>
        </authorList>
    </citation>
    <scope>NUCLEOTIDE SEQUENCE</scope>
    <source>
        <strain evidence="2">5307AH</strain>
    </source>
</reference>
<dbReference type="InterPro" id="IPR047250">
    <property type="entry name" value="BRCT_p53bp1-like_rpt2"/>
</dbReference>
<feature type="compositionally biased region" description="Polar residues" evidence="1">
    <location>
        <begin position="378"/>
        <end position="387"/>
    </location>
</feature>
<accession>A0AAD9L863</accession>
<gene>
    <name evidence="2" type="ORF">DB88DRAFT_482488</name>
</gene>
<feature type="compositionally biased region" description="Acidic residues" evidence="1">
    <location>
        <begin position="363"/>
        <end position="372"/>
    </location>
</feature>
<dbReference type="CDD" id="cd17724">
    <property type="entry name" value="BRCT_p53bp1_rpt2"/>
    <property type="match status" value="1"/>
</dbReference>
<dbReference type="CDD" id="cd17745">
    <property type="entry name" value="BRCT_p53bp1_rpt1"/>
    <property type="match status" value="1"/>
</dbReference>
<evidence type="ECO:0000313" key="3">
    <source>
        <dbReference type="Proteomes" id="UP001182556"/>
    </source>
</evidence>
<evidence type="ECO:0008006" key="4">
    <source>
        <dbReference type="Google" id="ProtNLM"/>
    </source>
</evidence>
<dbReference type="Gene3D" id="3.40.50.10190">
    <property type="entry name" value="BRCT domain"/>
    <property type="match status" value="1"/>
</dbReference>
<sequence length="1470" mass="158359">MGPAEETQTQQPSWHVQAQKVGDATEASPNGDIPTSSIPPESLFEGGHGTVTEVTPGEKPGSQGLSTLPAFPIPLEMSFQSNDMRSFESGDTSSELFTLPPRSNAEVDGGAARVQADHDAAAGEQAAILPTRGAPVEQEGPSSTQQDGPRDGITIQPFFDQMQDPDVAPRVSDGEGHGLQTPPTGLQEPDTRRRVIASSSPSTHVQSPSSNPIPLQRLPSDKDLASDPPLDHEREDEAPQIPSPPDSDPPEEPSTTTPKRRTRASTHGQQTPVKSLLLSPEKAAARPITSHDPSPLKNPRSAAFARPITKPPNFGRDFKRTISAPTTTEQDSFGEDPQLPPRRRIERYLTTSPKGWAFPTRDGEDDEGEVTDQESVKESATVSQSLQMDDMVRGRGSPHSPLMRISEVEEKTSPLRAIVGLDPTQLNTSPPVPSSVGLPVSSPTRPRTRLSSPGPTATRVGAPTHGDISPSQTAGKIPSVDQEDVPITSSLDGNFDTGRYTVTNHDESESSNPLFTNIDHPPSPSPYERTRFGNMPSSTASSNRLNDDSQLLGAKSEKGFGTDEASQAEINLPATQVIRQSQATVSAPSSPSVDLRISVPTVPLALPTKPTEPASATSSSSTRLTIPQNRLLTRRKQQSEASLPHKHLEIVPPATRALSSGSRTPREVPRSTSGLAGYEPTQVSQSLHRPLAVSVPTPVVDRSIRSPSVPRTAPLPRIAGLEPTQVSQAVVVPAVTDPSSKDLTSGVLPSSIPANTDPIPQSLTLDTERRSAVKTLAVSQPPRTDELSSEATAGSIPVRSVTSHRQPQTGQSSLPQPAPLSPVDDRRDASAALPQQYTNKTLPPTPPPRPTATRKYGTPKKGKRMSIPSMKVKEAQEAQEDVDMMSDISSGTTISRDPDDETFRPGQKHKKGTTGKIRAKTAVKEPVGSESESEKDHDEDSDAMGHGDRKHVGRQRRLKQVTTRVARPTSRKRKKASRSGSKDGTHREDSDGGSSGTTPDDEEDDTYQPFGPKCIKGLTGRVMPPRAAGRSTRASSASTEQRPRKRSKLKGSTGKRQPTDIGGSKAGLSGRDTRDASLSAAPSAHSEEPHQLQIMGYWKGSKQYFVGTVRRPLDGRFHVRFADGLEAEITIDQMRLFDIRPGDEIKSNERGASKKSLKVVEAYDGSDRGIKVLSGPNETTYISLKYLCVPAANINRDWNDRLVEPRHLGLANSAELVRSGPKTSTGLSGKIFLITINEVDRDGAIRKPLEASIVAQGGRIAEDWTELFESSDDGFWSKLSTSCTPFLLVHGPEGAKPKTLAALAAGIPCLSADFISHHAQRGVVDWRAYLVSPGRSSIHGQLTSQMIDPNWGEDSWSPSSARNPRRFLAGKKILFVISQRSDSQHLVPLLRKLVPFCLHALGAGSLEQTNQASANKDLKPYDYVIVEDRVGNLKIPAVWGQSGNVCNFIWLKQCIISGGLLPPEMLKESR</sequence>
<feature type="compositionally biased region" description="Polar residues" evidence="1">
    <location>
        <begin position="752"/>
        <end position="765"/>
    </location>
</feature>
<feature type="region of interest" description="Disordered" evidence="1">
    <location>
        <begin position="604"/>
        <end position="690"/>
    </location>
</feature>
<dbReference type="InterPro" id="IPR036420">
    <property type="entry name" value="BRCT_dom_sf"/>
</dbReference>
<dbReference type="EMBL" id="JAODAN010000002">
    <property type="protein sequence ID" value="KAK1926618.1"/>
    <property type="molecule type" value="Genomic_DNA"/>
</dbReference>
<feature type="region of interest" description="Disordered" evidence="1">
    <location>
        <begin position="737"/>
        <end position="1089"/>
    </location>
</feature>
<dbReference type="Proteomes" id="UP001182556">
    <property type="component" value="Unassembled WGS sequence"/>
</dbReference>
<dbReference type="InterPro" id="IPR047249">
    <property type="entry name" value="BRCT_p53bp1-like_rpt1"/>
</dbReference>
<evidence type="ECO:0000313" key="2">
    <source>
        <dbReference type="EMBL" id="KAK1926618.1"/>
    </source>
</evidence>
<feature type="compositionally biased region" description="Basic and acidic residues" evidence="1">
    <location>
        <begin position="219"/>
        <end position="237"/>
    </location>
</feature>
<comment type="caution">
    <text evidence="2">The sequence shown here is derived from an EMBL/GenBank/DDBJ whole genome shotgun (WGS) entry which is preliminary data.</text>
</comment>
<dbReference type="SUPFAM" id="SSF52113">
    <property type="entry name" value="BRCT domain"/>
    <property type="match status" value="1"/>
</dbReference>
<keyword evidence="3" id="KW-1185">Reference proteome</keyword>
<name>A0AAD9L863_PAPLA</name>
<feature type="compositionally biased region" description="Polar residues" evidence="1">
    <location>
        <begin position="78"/>
        <end position="96"/>
    </location>
</feature>
<feature type="compositionally biased region" description="Polar residues" evidence="1">
    <location>
        <begin position="1"/>
        <end position="16"/>
    </location>
</feature>
<feature type="compositionally biased region" description="Polar residues" evidence="1">
    <location>
        <begin position="800"/>
        <end position="810"/>
    </location>
</feature>
<feature type="compositionally biased region" description="Low complexity" evidence="1">
    <location>
        <begin position="434"/>
        <end position="456"/>
    </location>
</feature>
<proteinExistence type="predicted"/>
<feature type="compositionally biased region" description="Basic and acidic residues" evidence="1">
    <location>
        <begin position="932"/>
        <end position="947"/>
    </location>
</feature>
<feature type="compositionally biased region" description="Low complexity" evidence="1">
    <location>
        <begin position="198"/>
        <end position="210"/>
    </location>
</feature>
<feature type="compositionally biased region" description="Polar residues" evidence="1">
    <location>
        <begin position="535"/>
        <end position="544"/>
    </location>
</feature>
<feature type="compositionally biased region" description="Low complexity" evidence="1">
    <location>
        <begin position="1026"/>
        <end position="1039"/>
    </location>
</feature>
<protein>
    <recommendedName>
        <fullName evidence="4">BRCT domain-containing protein</fullName>
    </recommendedName>
</protein>
<feature type="compositionally biased region" description="Basic residues" evidence="1">
    <location>
        <begin position="948"/>
        <end position="959"/>
    </location>
</feature>
<feature type="region of interest" description="Disordered" evidence="1">
    <location>
        <begin position="1"/>
        <end position="568"/>
    </location>
</feature>
<evidence type="ECO:0000256" key="1">
    <source>
        <dbReference type="SAM" id="MobiDB-lite"/>
    </source>
</evidence>
<dbReference type="CDD" id="cd04508">
    <property type="entry name" value="Tudor_SF"/>
    <property type="match status" value="1"/>
</dbReference>
<feature type="compositionally biased region" description="Basic residues" evidence="1">
    <location>
        <begin position="906"/>
        <end position="921"/>
    </location>
</feature>
<organism evidence="2 3">
    <name type="scientific">Papiliotrema laurentii</name>
    <name type="common">Cryptococcus laurentii</name>
    <dbReference type="NCBI Taxonomy" id="5418"/>
    <lineage>
        <taxon>Eukaryota</taxon>
        <taxon>Fungi</taxon>
        <taxon>Dikarya</taxon>
        <taxon>Basidiomycota</taxon>
        <taxon>Agaricomycotina</taxon>
        <taxon>Tremellomycetes</taxon>
        <taxon>Tremellales</taxon>
        <taxon>Rhynchogastremaceae</taxon>
        <taxon>Papiliotrema</taxon>
    </lineage>
</organism>
<feature type="compositionally biased region" description="Basic and acidic residues" evidence="1">
    <location>
        <begin position="980"/>
        <end position="990"/>
    </location>
</feature>